<feature type="domain" description="DUF8207" evidence="2">
    <location>
        <begin position="10"/>
        <end position="97"/>
    </location>
</feature>
<feature type="domain" description="Double jelly roll-like" evidence="1">
    <location>
        <begin position="183"/>
        <end position="318"/>
    </location>
</feature>
<name>A0A9N9SEI2_PHACE</name>
<dbReference type="PANTHER" id="PTHR36159">
    <property type="entry name" value="PROTEIN CBG23766"/>
    <property type="match status" value="1"/>
</dbReference>
<dbReference type="OrthoDB" id="6757630at2759"/>
<accession>A0A9N9SEI2</accession>
<reference evidence="3" key="2">
    <citation type="submission" date="2022-10" db="EMBL/GenBank/DDBJ databases">
        <authorList>
            <consortium name="ENA_rothamsted_submissions"/>
            <consortium name="culmorum"/>
            <person name="King R."/>
        </authorList>
    </citation>
    <scope>NUCLEOTIDE SEQUENCE</scope>
</reference>
<proteinExistence type="predicted"/>
<dbReference type="PANTHER" id="PTHR36159:SF1">
    <property type="entry name" value="RETROVIRUS-RELATED POL POLYPROTEIN FROM TRANSPOSON 412-LIKE PROTEIN"/>
    <property type="match status" value="1"/>
</dbReference>
<evidence type="ECO:0000259" key="2">
    <source>
        <dbReference type="Pfam" id="PF26634"/>
    </source>
</evidence>
<dbReference type="InterPro" id="IPR049512">
    <property type="entry name" value="DJR-like_dom"/>
</dbReference>
<keyword evidence="4" id="KW-1185">Reference proteome</keyword>
<evidence type="ECO:0000259" key="1">
    <source>
        <dbReference type="Pfam" id="PF21738"/>
    </source>
</evidence>
<evidence type="ECO:0000313" key="4">
    <source>
        <dbReference type="Proteomes" id="UP001153737"/>
    </source>
</evidence>
<organism evidence="3 4">
    <name type="scientific">Phaedon cochleariae</name>
    <name type="common">Mustard beetle</name>
    <dbReference type="NCBI Taxonomy" id="80249"/>
    <lineage>
        <taxon>Eukaryota</taxon>
        <taxon>Metazoa</taxon>
        <taxon>Ecdysozoa</taxon>
        <taxon>Arthropoda</taxon>
        <taxon>Hexapoda</taxon>
        <taxon>Insecta</taxon>
        <taxon>Pterygota</taxon>
        <taxon>Neoptera</taxon>
        <taxon>Endopterygota</taxon>
        <taxon>Coleoptera</taxon>
        <taxon>Polyphaga</taxon>
        <taxon>Cucujiformia</taxon>
        <taxon>Chrysomeloidea</taxon>
        <taxon>Chrysomelidae</taxon>
        <taxon>Chrysomelinae</taxon>
        <taxon>Chrysomelini</taxon>
        <taxon>Phaedon</taxon>
    </lineage>
</organism>
<dbReference type="Pfam" id="PF26634">
    <property type="entry name" value="DUF8207"/>
    <property type="match status" value="1"/>
</dbReference>
<sequence>MKEHWTNSDKIDKIYGPIYDSSNSKWRLGCKEIDFDARTGYIKNDGEQVKGTPGIYGLIFYDVPENYNKDDLYDYKQILELSKAHLNVNGKIKHSPRFKKRKLVVIASGDGGLAHTPKGDIDFGYFNLCNVKTPILKKDAANKEYVDQIRNNVKQSLARIQTDFKSATDEITETAVGAAVVPTKVQLEIENVELKVKRLFPNDQIKLQLLKAIKADTPILIPFRKWELHMLPSLTTGATNEIWAVKTSSFLESPRYVIVCFQTGHDLTKVNTDPTIFNHANITNITLTLNGESYPKEKMQLAFDKGAFPQAYFNYTQF</sequence>
<protein>
    <submittedName>
        <fullName evidence="3">Uncharacterized protein</fullName>
    </submittedName>
</protein>
<reference evidence="3" key="1">
    <citation type="submission" date="2022-01" db="EMBL/GenBank/DDBJ databases">
        <authorList>
            <person name="King R."/>
        </authorList>
    </citation>
    <scope>NUCLEOTIDE SEQUENCE</scope>
</reference>
<dbReference type="AlphaFoldDB" id="A0A9N9SEI2"/>
<dbReference type="Proteomes" id="UP001153737">
    <property type="component" value="Chromosome 2"/>
</dbReference>
<dbReference type="Pfam" id="PF21738">
    <property type="entry name" value="DJR-like_dom"/>
    <property type="match status" value="1"/>
</dbReference>
<evidence type="ECO:0000313" key="3">
    <source>
        <dbReference type="EMBL" id="CAG9818879.1"/>
    </source>
</evidence>
<dbReference type="InterPro" id="IPR058520">
    <property type="entry name" value="DUF8207"/>
</dbReference>
<gene>
    <name evidence="3" type="ORF">PHAECO_LOCUS6754</name>
</gene>
<dbReference type="EMBL" id="OU896708">
    <property type="protein sequence ID" value="CAG9818879.1"/>
    <property type="molecule type" value="Genomic_DNA"/>
</dbReference>